<comment type="subunit">
    <text evidence="6 8">Part of the 50S ribosomal subunit.</text>
</comment>
<accession>A0A1F7GBZ4</accession>
<dbReference type="PRINTS" id="PR00060">
    <property type="entry name" value="RIBOSOMALL16"/>
</dbReference>
<evidence type="ECO:0000256" key="1">
    <source>
        <dbReference type="ARBA" id="ARBA00008931"/>
    </source>
</evidence>
<dbReference type="InterPro" id="IPR000114">
    <property type="entry name" value="Ribosomal_uL16_bact-type"/>
</dbReference>
<dbReference type="GO" id="GO:0000049">
    <property type="term" value="F:tRNA binding"/>
    <property type="evidence" value="ECO:0007669"/>
    <property type="project" value="UniProtKB-KW"/>
</dbReference>
<evidence type="ECO:0000256" key="2">
    <source>
        <dbReference type="ARBA" id="ARBA00022555"/>
    </source>
</evidence>
<evidence type="ECO:0000256" key="3">
    <source>
        <dbReference type="ARBA" id="ARBA00022980"/>
    </source>
</evidence>
<reference evidence="9 10" key="1">
    <citation type="journal article" date="2016" name="Nat. Commun.">
        <title>Thousands of microbial genomes shed light on interconnected biogeochemical processes in an aquifer system.</title>
        <authorList>
            <person name="Anantharaman K."/>
            <person name="Brown C.T."/>
            <person name="Hug L.A."/>
            <person name="Sharon I."/>
            <person name="Castelle C.J."/>
            <person name="Probst A.J."/>
            <person name="Thomas B.C."/>
            <person name="Singh A."/>
            <person name="Wilkins M.J."/>
            <person name="Karaoz U."/>
            <person name="Brodie E.L."/>
            <person name="Williams K.H."/>
            <person name="Hubbard S.S."/>
            <person name="Banfield J.F."/>
        </authorList>
    </citation>
    <scope>NUCLEOTIDE SEQUENCE [LARGE SCALE GENOMIC DNA]</scope>
</reference>
<evidence type="ECO:0000256" key="5">
    <source>
        <dbReference type="ARBA" id="ARBA00035198"/>
    </source>
</evidence>
<proteinExistence type="inferred from homology"/>
<protein>
    <recommendedName>
        <fullName evidence="5 6">Large ribosomal subunit protein uL16</fullName>
    </recommendedName>
</protein>
<sequence length="136" mass="15557">MLQPKRQKHRKQFRGVWRKIAIKGNDLNFGSFGIKTLEPSWITDRQIESSRVVLARATRKIGKFWIRIFPDKPYTKKPPEVTMGSGKGDVSHFVASVVPGRVLFELDGLDEVDARRILKNVTSKLSVKTKFIGKHI</sequence>
<dbReference type="PANTHER" id="PTHR12220">
    <property type="entry name" value="50S/60S RIBOSOMAL PROTEIN L16"/>
    <property type="match status" value="1"/>
</dbReference>
<evidence type="ECO:0000256" key="4">
    <source>
        <dbReference type="ARBA" id="ARBA00023274"/>
    </source>
</evidence>
<dbReference type="PANTHER" id="PTHR12220:SF13">
    <property type="entry name" value="LARGE RIBOSOMAL SUBUNIT PROTEIN UL16M"/>
    <property type="match status" value="1"/>
</dbReference>
<keyword evidence="6 8" id="KW-0699">rRNA-binding</keyword>
<dbReference type="Pfam" id="PF00252">
    <property type="entry name" value="Ribosomal_L16"/>
    <property type="match status" value="1"/>
</dbReference>
<dbReference type="GO" id="GO:0003735">
    <property type="term" value="F:structural constituent of ribosome"/>
    <property type="evidence" value="ECO:0007669"/>
    <property type="project" value="InterPro"/>
</dbReference>
<comment type="function">
    <text evidence="6 8">Binds 23S rRNA and is also seen to make contacts with the A and possibly P site tRNAs.</text>
</comment>
<gene>
    <name evidence="6" type="primary">rplP</name>
    <name evidence="9" type="ORF">A2690_03985</name>
</gene>
<evidence type="ECO:0000256" key="8">
    <source>
        <dbReference type="RuleBase" id="RU004414"/>
    </source>
</evidence>
<dbReference type="GO" id="GO:0022625">
    <property type="term" value="C:cytosolic large ribosomal subunit"/>
    <property type="evidence" value="ECO:0007669"/>
    <property type="project" value="TreeGrafter"/>
</dbReference>
<evidence type="ECO:0000256" key="6">
    <source>
        <dbReference type="HAMAP-Rule" id="MF_01342"/>
    </source>
</evidence>
<dbReference type="GO" id="GO:0006412">
    <property type="term" value="P:translation"/>
    <property type="evidence" value="ECO:0007669"/>
    <property type="project" value="UniProtKB-UniRule"/>
</dbReference>
<dbReference type="InterPro" id="IPR047873">
    <property type="entry name" value="Ribosomal_uL16"/>
</dbReference>
<dbReference type="GO" id="GO:0019843">
    <property type="term" value="F:rRNA binding"/>
    <property type="evidence" value="ECO:0007669"/>
    <property type="project" value="UniProtKB-UniRule"/>
</dbReference>
<evidence type="ECO:0000256" key="7">
    <source>
        <dbReference type="RuleBase" id="RU004413"/>
    </source>
</evidence>
<dbReference type="SUPFAM" id="SSF54686">
    <property type="entry name" value="Ribosomal protein L16p/L10e"/>
    <property type="match status" value="1"/>
</dbReference>
<keyword evidence="2 6" id="KW-0820">tRNA-binding</keyword>
<evidence type="ECO:0000313" key="10">
    <source>
        <dbReference type="Proteomes" id="UP000178372"/>
    </source>
</evidence>
<dbReference type="HAMAP" id="MF_01342">
    <property type="entry name" value="Ribosomal_uL16"/>
    <property type="match status" value="1"/>
</dbReference>
<organism evidence="9 10">
    <name type="scientific">Candidatus Roizmanbacteria bacterium RIFCSPHIGHO2_01_FULL_39_12b</name>
    <dbReference type="NCBI Taxonomy" id="1802030"/>
    <lineage>
        <taxon>Bacteria</taxon>
        <taxon>Candidatus Roizmaniibacteriota</taxon>
    </lineage>
</organism>
<comment type="similarity">
    <text evidence="1 6 7">Belongs to the universal ribosomal protein uL16 family.</text>
</comment>
<keyword evidence="3 6" id="KW-0689">Ribosomal protein</keyword>
<dbReference type="Gene3D" id="3.90.1170.10">
    <property type="entry name" value="Ribosomal protein L10e/L16"/>
    <property type="match status" value="1"/>
</dbReference>
<dbReference type="CDD" id="cd01433">
    <property type="entry name" value="Ribosomal_L16_L10e"/>
    <property type="match status" value="1"/>
</dbReference>
<dbReference type="FunFam" id="3.90.1170.10:FF:000001">
    <property type="entry name" value="50S ribosomal protein L16"/>
    <property type="match status" value="1"/>
</dbReference>
<keyword evidence="6 8" id="KW-0694">RNA-binding</keyword>
<dbReference type="AlphaFoldDB" id="A0A1F7GBZ4"/>
<comment type="caution">
    <text evidence="9">The sequence shown here is derived from an EMBL/GenBank/DDBJ whole genome shotgun (WGS) entry which is preliminary data.</text>
</comment>
<name>A0A1F7GBZ4_9BACT</name>
<dbReference type="EMBL" id="MFZF01000016">
    <property type="protein sequence ID" value="OGK16481.1"/>
    <property type="molecule type" value="Genomic_DNA"/>
</dbReference>
<dbReference type="InterPro" id="IPR036920">
    <property type="entry name" value="Ribosomal_uL16_sf"/>
</dbReference>
<dbReference type="NCBIfam" id="TIGR01164">
    <property type="entry name" value="rplP_bact"/>
    <property type="match status" value="1"/>
</dbReference>
<dbReference type="Proteomes" id="UP000178372">
    <property type="component" value="Unassembled WGS sequence"/>
</dbReference>
<keyword evidence="4 6" id="KW-0687">Ribonucleoprotein</keyword>
<dbReference type="InterPro" id="IPR016180">
    <property type="entry name" value="Ribosomal_uL16_dom"/>
</dbReference>
<evidence type="ECO:0000313" key="9">
    <source>
        <dbReference type="EMBL" id="OGK16481.1"/>
    </source>
</evidence>